<dbReference type="SUPFAM" id="SSF52833">
    <property type="entry name" value="Thioredoxin-like"/>
    <property type="match status" value="1"/>
</dbReference>
<dbReference type="RefSeq" id="WP_026456313.1">
    <property type="nucleotide sequence ID" value="NZ_JAAKSK010000003.1"/>
</dbReference>
<dbReference type="InterPro" id="IPR036249">
    <property type="entry name" value="Thioredoxin-like_sf"/>
</dbReference>
<name>A0A175VE09_AEREN</name>
<organism evidence="2 3">
    <name type="scientific">Aeromonas enteropelogenes</name>
    <name type="common">Aeromonas trota</name>
    <dbReference type="NCBI Taxonomy" id="29489"/>
    <lineage>
        <taxon>Bacteria</taxon>
        <taxon>Pseudomonadati</taxon>
        <taxon>Pseudomonadota</taxon>
        <taxon>Gammaproteobacteria</taxon>
        <taxon>Aeromonadales</taxon>
        <taxon>Aeromonadaceae</taxon>
        <taxon>Aeromonas</taxon>
    </lineage>
</organism>
<sequence>MIELNKDNFDEMVAQGIVLVDFWSENCERCKELMPDIHQLADAYRGQVTFCSLNIQGNRRLAMAQKVMGLPSIVIWQNGERTIHLSGEDLDSEQIRQALETLLHGTA</sequence>
<dbReference type="PANTHER" id="PTHR45663">
    <property type="entry name" value="GEO12009P1"/>
    <property type="match status" value="1"/>
</dbReference>
<protein>
    <submittedName>
        <fullName evidence="2">Thioredoxin</fullName>
    </submittedName>
</protein>
<dbReference type="Gene3D" id="3.40.30.10">
    <property type="entry name" value="Glutaredoxin"/>
    <property type="match status" value="1"/>
</dbReference>
<dbReference type="GO" id="GO:0005737">
    <property type="term" value="C:cytoplasm"/>
    <property type="evidence" value="ECO:0007669"/>
    <property type="project" value="TreeGrafter"/>
</dbReference>
<dbReference type="PANTHER" id="PTHR45663:SF11">
    <property type="entry name" value="GEO12009P1"/>
    <property type="match status" value="1"/>
</dbReference>
<evidence type="ECO:0000313" key="3">
    <source>
        <dbReference type="Proteomes" id="UP000078435"/>
    </source>
</evidence>
<dbReference type="Proteomes" id="UP000078435">
    <property type="component" value="Unassembled WGS sequence"/>
</dbReference>
<feature type="domain" description="Thioredoxin" evidence="1">
    <location>
        <begin position="1"/>
        <end position="104"/>
    </location>
</feature>
<dbReference type="GO" id="GO:0015035">
    <property type="term" value="F:protein-disulfide reductase activity"/>
    <property type="evidence" value="ECO:0007669"/>
    <property type="project" value="TreeGrafter"/>
</dbReference>
<dbReference type="CDD" id="cd02947">
    <property type="entry name" value="TRX_family"/>
    <property type="match status" value="1"/>
</dbReference>
<dbReference type="PROSITE" id="PS51352">
    <property type="entry name" value="THIOREDOXIN_2"/>
    <property type="match status" value="1"/>
</dbReference>
<proteinExistence type="predicted"/>
<dbReference type="EMBL" id="JMGO02000016">
    <property type="protein sequence ID" value="KXU78717.1"/>
    <property type="molecule type" value="Genomic_DNA"/>
</dbReference>
<dbReference type="AlphaFoldDB" id="A0A175VE09"/>
<evidence type="ECO:0000259" key="1">
    <source>
        <dbReference type="PROSITE" id="PS51352"/>
    </source>
</evidence>
<gene>
    <name evidence="2" type="ORF">LCR_02130</name>
</gene>
<dbReference type="InterPro" id="IPR013766">
    <property type="entry name" value="Thioredoxin_domain"/>
</dbReference>
<comment type="caution">
    <text evidence="2">The sequence shown here is derived from an EMBL/GenBank/DDBJ whole genome shotgun (WGS) entry which is preliminary data.</text>
</comment>
<accession>A0A175VE09</accession>
<reference evidence="2 3" key="1">
    <citation type="submission" date="2016-02" db="EMBL/GenBank/DDBJ databases">
        <title>Draft genome sequence of Aeromonas trota strain 1999lcr isolated from cerebrospinal fluid (CSF).</title>
        <authorList>
            <person name="Dallagassa C.B."/>
            <person name="Prediger K.C."/>
            <person name="Weiss V.A."/>
            <person name="Assis F.E."/>
            <person name="Baura V."/>
            <person name="Cruz L.M."/>
            <person name="Souza E.M."/>
            <person name="Pedrosa F.O."/>
            <person name="Fadel-Picheth C.M."/>
        </authorList>
    </citation>
    <scope>NUCLEOTIDE SEQUENCE [LARGE SCALE GENOMIC DNA]</scope>
    <source>
        <strain evidence="2 3">1999lcr</strain>
    </source>
</reference>
<dbReference type="OrthoDB" id="9811352at2"/>
<evidence type="ECO:0000313" key="2">
    <source>
        <dbReference type="EMBL" id="KXU78717.1"/>
    </source>
</evidence>
<dbReference type="Pfam" id="PF00085">
    <property type="entry name" value="Thioredoxin"/>
    <property type="match status" value="1"/>
</dbReference>